<evidence type="ECO:0000256" key="1">
    <source>
        <dbReference type="ARBA" id="ARBA00000382"/>
    </source>
</evidence>
<dbReference type="InterPro" id="IPR040451">
    <property type="entry name" value="GH81_N"/>
</dbReference>
<feature type="domain" description="Glycosyl hydrolase family 81 N-terminal" evidence="9">
    <location>
        <begin position="327"/>
        <end position="398"/>
    </location>
</feature>
<dbReference type="GO" id="GO:0071555">
    <property type="term" value="P:cell wall organization"/>
    <property type="evidence" value="ECO:0007669"/>
    <property type="project" value="UniProtKB-KW"/>
</dbReference>
<dbReference type="PROSITE" id="PS52008">
    <property type="entry name" value="GH81"/>
    <property type="match status" value="1"/>
</dbReference>
<protein>
    <recommendedName>
        <fullName evidence="3">glucan endo-1,3-beta-D-glucosidase</fullName>
        <ecNumber evidence="3">3.2.1.39</ecNumber>
    </recommendedName>
</protein>
<accession>G8BR43</accession>
<dbReference type="GO" id="GO:0052861">
    <property type="term" value="F:endo-1,3(4)-beta-glucanase activity"/>
    <property type="evidence" value="ECO:0007669"/>
    <property type="project" value="InterPro"/>
</dbReference>
<keyword evidence="4" id="KW-0378">Hydrolase</keyword>
<dbReference type="Pfam" id="PF17652">
    <property type="entry name" value="Glyco_hydro81C"/>
    <property type="match status" value="1"/>
</dbReference>
<dbReference type="RefSeq" id="XP_003684653.1">
    <property type="nucleotide sequence ID" value="XM_003684605.1"/>
</dbReference>
<dbReference type="InterPro" id="IPR040720">
    <property type="entry name" value="GH81_C"/>
</dbReference>
<reference evidence="11 12" key="1">
    <citation type="journal article" date="2011" name="Proc. Natl. Acad. Sci. U.S.A.">
        <title>Evolutionary erosion of yeast sex chromosomes by mating-type switching accidents.</title>
        <authorList>
            <person name="Gordon J.L."/>
            <person name="Armisen D."/>
            <person name="Proux-Wera E."/>
            <person name="Oheigeartaigh S.S."/>
            <person name="Byrne K.P."/>
            <person name="Wolfe K.H."/>
        </authorList>
    </citation>
    <scope>NUCLEOTIDE SEQUENCE [LARGE SCALE GENOMIC DNA]</scope>
    <source>
        <strain evidence="12">ATCC 24235 / CBS 4417 / NBRC 1672 / NRRL Y-8282 / UCD 70-5</strain>
    </source>
</reference>
<dbReference type="Pfam" id="PF03639">
    <property type="entry name" value="Glyco_hydro_81"/>
    <property type="match status" value="2"/>
</dbReference>
<keyword evidence="12" id="KW-1185">Reference proteome</keyword>
<keyword evidence="8" id="KW-0624">Polysaccharide degradation</keyword>
<keyword evidence="6" id="KW-0326">Glycosidase</keyword>
<dbReference type="AlphaFoldDB" id="G8BR43"/>
<keyword evidence="5" id="KW-0119">Carbohydrate metabolism</keyword>
<evidence type="ECO:0000313" key="12">
    <source>
        <dbReference type="Proteomes" id="UP000005666"/>
    </source>
</evidence>
<evidence type="ECO:0000256" key="8">
    <source>
        <dbReference type="ARBA" id="ARBA00023326"/>
    </source>
</evidence>
<evidence type="ECO:0000259" key="9">
    <source>
        <dbReference type="Pfam" id="PF03639"/>
    </source>
</evidence>
<evidence type="ECO:0000256" key="3">
    <source>
        <dbReference type="ARBA" id="ARBA00012780"/>
    </source>
</evidence>
<dbReference type="GeneID" id="11533767"/>
<name>G8BR43_TETPH</name>
<gene>
    <name evidence="11" type="primary">TPHA0C00620</name>
    <name evidence="11" type="ordered locus">TPHA_0C00620</name>
</gene>
<dbReference type="STRING" id="1071381.G8BR43"/>
<dbReference type="EC" id="3.2.1.39" evidence="3"/>
<proteinExistence type="inferred from homology"/>
<evidence type="ECO:0000256" key="2">
    <source>
        <dbReference type="ARBA" id="ARBA00010730"/>
    </source>
</evidence>
<dbReference type="GO" id="GO:0009986">
    <property type="term" value="C:cell surface"/>
    <property type="evidence" value="ECO:0007669"/>
    <property type="project" value="TreeGrafter"/>
</dbReference>
<keyword evidence="7" id="KW-0961">Cell wall biogenesis/degradation</keyword>
<feature type="domain" description="Glycosyl hydrolase family 81 N-terminal" evidence="9">
    <location>
        <begin position="40"/>
        <end position="298"/>
    </location>
</feature>
<organism evidence="11 12">
    <name type="scientific">Tetrapisispora phaffii (strain ATCC 24235 / CBS 4417 / NBRC 1672 / NRRL Y-8282 / UCD 70-5)</name>
    <name type="common">Yeast</name>
    <name type="synonym">Fabospora phaffii</name>
    <dbReference type="NCBI Taxonomy" id="1071381"/>
    <lineage>
        <taxon>Eukaryota</taxon>
        <taxon>Fungi</taxon>
        <taxon>Dikarya</taxon>
        <taxon>Ascomycota</taxon>
        <taxon>Saccharomycotina</taxon>
        <taxon>Saccharomycetes</taxon>
        <taxon>Saccharomycetales</taxon>
        <taxon>Saccharomycetaceae</taxon>
        <taxon>Tetrapisispora</taxon>
    </lineage>
</organism>
<comment type="catalytic activity">
    <reaction evidence="1">
        <text>Hydrolysis of (1-&gt;3)-beta-D-glucosidic linkages in (1-&gt;3)-beta-D-glucans.</text>
        <dbReference type="EC" id="3.2.1.39"/>
    </reaction>
</comment>
<dbReference type="OrthoDB" id="4473401at2759"/>
<evidence type="ECO:0000313" key="11">
    <source>
        <dbReference type="EMBL" id="CCE62219.1"/>
    </source>
</evidence>
<sequence length="840" mass="98222">MTIIGDYIKFEDLFNRKTFINKPPLSAFTKGKNEINLSKRIYNNCMPIQTNKFYSNLLINDQQNPVWVYPYSINYHKLENDNDFFGLGINCNYSSNDNKKSNSNKFINKNCVTIQNTDIKPFIFSSIDFHTKNEMFMTLSNMKQMSLQIYLKKNQSQFIWFPVVQGMGMITAVYYNLIPKLQSEIGFKSIKQIPIYFNSHLSSTNKKKLIKKYSIVLQDNSKWLLYTTERYLVNSPENVINCLRIKDYHTIVGNLYSKGTIFQLIPDIFTNLKDVEEVDYSIGCYPIDCVLKFSNNDDYKDDNDYITTEKNNDINSKCVNNISDAKQNESYLMYDYQLGGHNNSEIPLIFILPHHQKLIDHNSMSKFKINSFVNSPVLGSMIGYLSSKIILKLTLPKENPFESQLGGYFNLQSNIKGSSQKLLTETINEVKEIANEEAITLIETFKDIGTMKDIREIGKQFYKYSWFLYCSYFILNDIELTIKLLPLIKDVFNKFINDTLFNDILQYDTKCGGLITSSQYTDNYYYNEHNYDYSYFIISSAIIGKIELLLLNDTKVNNNDLVKDYFNNTAYLWLDNKVVVEWCENLIRDYNNPSDTDEYYPSFRTFDWYHGHSWSIGLIEGMNGKEYYSSGEDLNSLYAVNLWGLVTENKNLINISRVQLSLLKCSINSYVQYYDIEQDKIQRYYNKDNIESIPRLFASNQVCGMLSDNKLLYKKLKGLEISSQSKIHLQHILPINPLTNWVRNNEFIENEYNTVIKELVSSLSKIDKRELHGYQYSMNKTFKTSFMINISSIRSKEAFQYLLKTMPKINELDKSQSLTWALLYAMSFRDADSELNIHHD</sequence>
<dbReference type="GO" id="GO:0042973">
    <property type="term" value="F:glucan endo-1,3-beta-D-glucosidase activity"/>
    <property type="evidence" value="ECO:0007669"/>
    <property type="project" value="UniProtKB-EC"/>
</dbReference>
<dbReference type="Proteomes" id="UP000005666">
    <property type="component" value="Chromosome 3"/>
</dbReference>
<evidence type="ECO:0000256" key="6">
    <source>
        <dbReference type="ARBA" id="ARBA00023295"/>
    </source>
</evidence>
<evidence type="ECO:0000256" key="5">
    <source>
        <dbReference type="ARBA" id="ARBA00023277"/>
    </source>
</evidence>
<dbReference type="PANTHER" id="PTHR31983">
    <property type="entry name" value="ENDO-1,3(4)-BETA-GLUCANASE 1"/>
    <property type="match status" value="1"/>
</dbReference>
<dbReference type="Gene3D" id="2.70.98.30">
    <property type="entry name" value="Golgi alpha-mannosidase II, domain 4"/>
    <property type="match status" value="1"/>
</dbReference>
<evidence type="ECO:0000259" key="10">
    <source>
        <dbReference type="Pfam" id="PF17652"/>
    </source>
</evidence>
<dbReference type="PANTHER" id="PTHR31983:SF0">
    <property type="entry name" value="GLUCAN ENDO-1,3-BETA-D-GLUCOSIDASE 2"/>
    <property type="match status" value="1"/>
</dbReference>
<evidence type="ECO:0000256" key="4">
    <source>
        <dbReference type="ARBA" id="ARBA00022801"/>
    </source>
</evidence>
<dbReference type="EMBL" id="HE612858">
    <property type="protein sequence ID" value="CCE62219.1"/>
    <property type="molecule type" value="Genomic_DNA"/>
</dbReference>
<dbReference type="GO" id="GO:0000272">
    <property type="term" value="P:polysaccharide catabolic process"/>
    <property type="evidence" value="ECO:0007669"/>
    <property type="project" value="UniProtKB-KW"/>
</dbReference>
<dbReference type="HOGENOM" id="CLU_005482_2_0_1"/>
<dbReference type="OMA" id="AHDNGNS"/>
<evidence type="ECO:0000256" key="7">
    <source>
        <dbReference type="ARBA" id="ARBA00023316"/>
    </source>
</evidence>
<dbReference type="KEGG" id="tpf:TPHA_0C00620"/>
<dbReference type="eggNOG" id="KOG2254">
    <property type="taxonomic scope" value="Eukaryota"/>
</dbReference>
<dbReference type="InterPro" id="IPR005200">
    <property type="entry name" value="Endo-beta-glucanase"/>
</dbReference>
<feature type="domain" description="Glycosyl hydrolase family 81 C-terminal" evidence="10">
    <location>
        <begin position="425"/>
        <end position="822"/>
    </location>
</feature>
<comment type="similarity">
    <text evidence="2">Belongs to the glycosyl hydrolase 81 family.</text>
</comment>